<evidence type="ECO:0000313" key="4">
    <source>
        <dbReference type="Proteomes" id="UP000297948"/>
    </source>
</evidence>
<keyword evidence="2" id="KW-0472">Membrane</keyword>
<keyword evidence="2" id="KW-1133">Transmembrane helix</keyword>
<name>A0A4Z0FR61_9ACTN</name>
<feature type="region of interest" description="Disordered" evidence="1">
    <location>
        <begin position="409"/>
        <end position="430"/>
    </location>
</feature>
<proteinExistence type="predicted"/>
<sequence>MERAKMPHSDMQLRSLTTWQWIILSAAAAPMLAVGGLGAWGTYTNMKTQFPQDATALGVVAAGEGATLVLAMVWVGLTLLDQASPTVVRLGLWLLPAIASATGAVVAESTKEAVVYAMTPMAMCASAEGIGLMARRIVVYRTGVDMEARRRNARTMQRLAVQRALSENHPWWTSRKWAELRSWRLFRKVGVGNDALGADLVIVQDQQVTSAAGLALAAMFAPKEKPVTPALEADQERAGSVTPALEAGQERAGSVTATVTDSGVRHGGNAGSMDTVSAAVTQVSAGMGHAPSRDTGTVAEACCDGVTVSGTEPVTETVTDQEAVTGQTVTDTKPPRPGAAMTLEQLAAVANVPTPLPGTYLTDEQLRVVLRHFRHRDDPPRSYRKAVAAFRDEKFQGGEERVRPIWNELMKSEGGDAQEAEEEEEEEASA</sequence>
<comment type="caution">
    <text evidence="3">The sequence shown here is derived from an EMBL/GenBank/DDBJ whole genome shotgun (WGS) entry which is preliminary data.</text>
</comment>
<feature type="transmembrane region" description="Helical" evidence="2">
    <location>
        <begin position="55"/>
        <end position="80"/>
    </location>
</feature>
<keyword evidence="2" id="KW-0812">Transmembrane</keyword>
<keyword evidence="4" id="KW-1185">Reference proteome</keyword>
<accession>A0A4Z0FR61</accession>
<evidence type="ECO:0000256" key="1">
    <source>
        <dbReference type="SAM" id="MobiDB-lite"/>
    </source>
</evidence>
<feature type="region of interest" description="Disordered" evidence="1">
    <location>
        <begin position="244"/>
        <end position="270"/>
    </location>
</feature>
<feature type="compositionally biased region" description="Acidic residues" evidence="1">
    <location>
        <begin position="416"/>
        <end position="430"/>
    </location>
</feature>
<organism evidence="3 4">
    <name type="scientific">Streptomyces palmae</name>
    <dbReference type="NCBI Taxonomy" id="1701085"/>
    <lineage>
        <taxon>Bacteria</taxon>
        <taxon>Bacillati</taxon>
        <taxon>Actinomycetota</taxon>
        <taxon>Actinomycetes</taxon>
        <taxon>Kitasatosporales</taxon>
        <taxon>Streptomycetaceae</taxon>
        <taxon>Streptomyces</taxon>
    </lineage>
</organism>
<dbReference type="OrthoDB" id="4142891at2"/>
<evidence type="ECO:0000256" key="2">
    <source>
        <dbReference type="SAM" id="Phobius"/>
    </source>
</evidence>
<protein>
    <recommendedName>
        <fullName evidence="5">DUF2637 domain-containing protein</fullName>
    </recommendedName>
</protein>
<evidence type="ECO:0008006" key="5">
    <source>
        <dbReference type="Google" id="ProtNLM"/>
    </source>
</evidence>
<dbReference type="AlphaFoldDB" id="A0A4Z0FR61"/>
<dbReference type="Proteomes" id="UP000297948">
    <property type="component" value="Unassembled WGS sequence"/>
</dbReference>
<gene>
    <name evidence="3" type="ORF">E4099_30955</name>
</gene>
<reference evidence="3 4" key="1">
    <citation type="submission" date="2019-03" db="EMBL/GenBank/DDBJ databases">
        <authorList>
            <person name="Gonzalez-Pimentel J.L."/>
        </authorList>
    </citation>
    <scope>NUCLEOTIDE SEQUENCE [LARGE SCALE GENOMIC DNA]</scope>
    <source>
        <strain evidence="3 4">JCM 31289</strain>
    </source>
</reference>
<dbReference type="EMBL" id="SRID01000565">
    <property type="protein sequence ID" value="TGA85368.1"/>
    <property type="molecule type" value="Genomic_DNA"/>
</dbReference>
<feature type="transmembrane region" description="Helical" evidence="2">
    <location>
        <begin position="87"/>
        <end position="107"/>
    </location>
</feature>
<feature type="transmembrane region" description="Helical" evidence="2">
    <location>
        <begin position="21"/>
        <end position="43"/>
    </location>
</feature>
<evidence type="ECO:0000313" key="3">
    <source>
        <dbReference type="EMBL" id="TGA85368.1"/>
    </source>
</evidence>